<comment type="similarity">
    <text evidence="2">Belongs to the acyl-CoA dehydrogenase family.</text>
</comment>
<evidence type="ECO:0000256" key="3">
    <source>
        <dbReference type="ARBA" id="ARBA00022630"/>
    </source>
</evidence>
<organism evidence="10">
    <name type="scientific">marine metagenome</name>
    <dbReference type="NCBI Taxonomy" id="408172"/>
    <lineage>
        <taxon>unclassified sequences</taxon>
        <taxon>metagenomes</taxon>
        <taxon>ecological metagenomes</taxon>
    </lineage>
</organism>
<feature type="non-terminal residue" evidence="10">
    <location>
        <position position="1"/>
    </location>
</feature>
<evidence type="ECO:0000256" key="2">
    <source>
        <dbReference type="ARBA" id="ARBA00009347"/>
    </source>
</evidence>
<evidence type="ECO:0000259" key="6">
    <source>
        <dbReference type="Pfam" id="PF00441"/>
    </source>
</evidence>
<dbReference type="Gene3D" id="2.40.110.10">
    <property type="entry name" value="Butyryl-CoA Dehydrogenase, subunit A, domain 2"/>
    <property type="match status" value="1"/>
</dbReference>
<dbReference type="SUPFAM" id="SSF47203">
    <property type="entry name" value="Acyl-CoA dehydrogenase C-terminal domain-like"/>
    <property type="match status" value="1"/>
</dbReference>
<dbReference type="InterPro" id="IPR013786">
    <property type="entry name" value="AcylCoA_DH/ox_N"/>
</dbReference>
<dbReference type="InterPro" id="IPR009075">
    <property type="entry name" value="AcylCo_DH/oxidase_C"/>
</dbReference>
<protein>
    <recommendedName>
        <fullName evidence="11">Acyl-CoA dehydrogenase</fullName>
    </recommendedName>
</protein>
<dbReference type="InterPro" id="IPR052166">
    <property type="entry name" value="Diverse_Acyl-CoA_DH"/>
</dbReference>
<feature type="domain" description="Acetyl-CoA dehydrogenase-like C-terminal" evidence="9">
    <location>
        <begin position="412"/>
        <end position="536"/>
    </location>
</feature>
<evidence type="ECO:0000259" key="9">
    <source>
        <dbReference type="Pfam" id="PF12806"/>
    </source>
</evidence>
<feature type="domain" description="Acyl-CoA dehydrogenase/oxidase C-terminal" evidence="6">
    <location>
        <begin position="230"/>
        <end position="394"/>
    </location>
</feature>
<dbReference type="SUPFAM" id="SSF56645">
    <property type="entry name" value="Acyl-CoA dehydrogenase NM domain-like"/>
    <property type="match status" value="1"/>
</dbReference>
<keyword evidence="4" id="KW-0274">FAD</keyword>
<reference evidence="10" key="1">
    <citation type="submission" date="2018-05" db="EMBL/GenBank/DDBJ databases">
        <authorList>
            <person name="Lanie J.A."/>
            <person name="Ng W.-L."/>
            <person name="Kazmierczak K.M."/>
            <person name="Andrzejewski T.M."/>
            <person name="Davidsen T.M."/>
            <person name="Wayne K.J."/>
            <person name="Tettelin H."/>
            <person name="Glass J.I."/>
            <person name="Rusch D."/>
            <person name="Podicherti R."/>
            <person name="Tsui H.-C.T."/>
            <person name="Winkler M.E."/>
        </authorList>
    </citation>
    <scope>NUCLEOTIDE SEQUENCE</scope>
</reference>
<feature type="domain" description="Acyl-CoA oxidase/dehydrogenase middle" evidence="7">
    <location>
        <begin position="112"/>
        <end position="219"/>
    </location>
</feature>
<dbReference type="Gene3D" id="1.20.140.10">
    <property type="entry name" value="Butyryl-CoA Dehydrogenase, subunit A, domain 3"/>
    <property type="match status" value="1"/>
</dbReference>
<dbReference type="GO" id="GO:0016627">
    <property type="term" value="F:oxidoreductase activity, acting on the CH-CH group of donors"/>
    <property type="evidence" value="ECO:0007669"/>
    <property type="project" value="InterPro"/>
</dbReference>
<keyword evidence="3" id="KW-0285">Flavoprotein</keyword>
<dbReference type="Pfam" id="PF02770">
    <property type="entry name" value="Acyl-CoA_dh_M"/>
    <property type="match status" value="1"/>
</dbReference>
<dbReference type="InterPro" id="IPR046373">
    <property type="entry name" value="Acyl-CoA_Oxase/DH_mid-dom_sf"/>
</dbReference>
<dbReference type="Pfam" id="PF12806">
    <property type="entry name" value="Acyl-CoA_dh_C"/>
    <property type="match status" value="1"/>
</dbReference>
<proteinExistence type="inferred from homology"/>
<dbReference type="Gene3D" id="1.10.540.10">
    <property type="entry name" value="Acyl-CoA dehydrogenase/oxidase, N-terminal domain"/>
    <property type="match status" value="1"/>
</dbReference>
<evidence type="ECO:0000313" key="10">
    <source>
        <dbReference type="EMBL" id="SVA71575.1"/>
    </source>
</evidence>
<dbReference type="InterPro" id="IPR037069">
    <property type="entry name" value="AcylCoA_DH/ox_N_sf"/>
</dbReference>
<evidence type="ECO:0008006" key="11">
    <source>
        <dbReference type="Google" id="ProtNLM"/>
    </source>
</evidence>
<comment type="cofactor">
    <cofactor evidence="1">
        <name>FAD</name>
        <dbReference type="ChEBI" id="CHEBI:57692"/>
    </cofactor>
</comment>
<evidence type="ECO:0000256" key="5">
    <source>
        <dbReference type="ARBA" id="ARBA00023002"/>
    </source>
</evidence>
<keyword evidence="5" id="KW-0560">Oxidoreductase</keyword>
<dbReference type="AlphaFoldDB" id="A0A381Y3Q3"/>
<feature type="domain" description="Acyl-CoA dehydrogenase/oxidase N-terminal" evidence="8">
    <location>
        <begin position="29"/>
        <end position="107"/>
    </location>
</feature>
<dbReference type="EMBL" id="UINC01017307">
    <property type="protein sequence ID" value="SVA71575.1"/>
    <property type="molecule type" value="Genomic_DNA"/>
</dbReference>
<dbReference type="GO" id="GO:0050660">
    <property type="term" value="F:flavin adenine dinucleotide binding"/>
    <property type="evidence" value="ECO:0007669"/>
    <property type="project" value="InterPro"/>
</dbReference>
<dbReference type="InterPro" id="IPR036250">
    <property type="entry name" value="AcylCo_DH-like_C"/>
</dbReference>
<dbReference type="FunFam" id="2.40.110.10:FF:000031">
    <property type="entry name" value="Acyl-CoA dehydrogenase, putative"/>
    <property type="match status" value="1"/>
</dbReference>
<dbReference type="InterPro" id="IPR025878">
    <property type="entry name" value="Acyl-CoA_dh-like_C_dom"/>
</dbReference>
<dbReference type="PANTHER" id="PTHR42803:SF1">
    <property type="entry name" value="BROAD-SPECIFICITY LINEAR ACYL-COA DEHYDROGENASE FADE5"/>
    <property type="match status" value="1"/>
</dbReference>
<dbReference type="PANTHER" id="PTHR42803">
    <property type="entry name" value="ACYL-COA DEHYDROGENASE"/>
    <property type="match status" value="1"/>
</dbReference>
<evidence type="ECO:0000259" key="7">
    <source>
        <dbReference type="Pfam" id="PF02770"/>
    </source>
</evidence>
<evidence type="ECO:0000256" key="4">
    <source>
        <dbReference type="ARBA" id="ARBA00022827"/>
    </source>
</evidence>
<dbReference type="InterPro" id="IPR006091">
    <property type="entry name" value="Acyl-CoA_Oxase/DH_mid-dom"/>
</dbReference>
<evidence type="ECO:0000256" key="1">
    <source>
        <dbReference type="ARBA" id="ARBA00001974"/>
    </source>
</evidence>
<name>A0A381Y3Q3_9ZZZZ</name>
<dbReference type="Pfam" id="PF02771">
    <property type="entry name" value="Acyl-CoA_dh_N"/>
    <property type="match status" value="1"/>
</dbReference>
<sequence>EVIAPTNVDGDRYGVSLKNGVVEVPPGYQEAYDEYIQGGWNGLGFKPEFGGQGLPAIIALPVNEIMMAANFSWSHLALLSQAAIRAMEIHANDELKNLYLPKMVSGKFSGTMVLTEPQAGSDLAALNTTAEPEEQHYKITGQKIFITWGDHELTDNIIHMVLARLPDAPEGVKGISLFLVPKYLVNADGSLGKRNRVETVSLEHKLGIHGCATCVMNYDAAEGYLVGQPNQGLACMFTMMNDARIGVGNESVAIAERSYQQALAYAKDRIQGTTHDGGKRVSIIHHPDVRRMLLTMKSQIEVMRAMVYSTAAELDYSRKSESTEDQKRHGDRVDLMTPIVKGWCSEVCQELTSIGLQIHGGMGYIEETGAAQHFRDARITTIYEGTTGIQANDLVGRKILKDKGLALQTLLQDIELTISELDTSHSIIAQIEDELSESIETVRASLNYLMNHYQDDQHLAGAVSYNFLMMLGTLTAGWQAARSAQIAVQQIQSGASDGEFYESKLVSCQFFAEQILPKVHAYGKSIRTGSAATMALSEDQF</sequence>
<dbReference type="InterPro" id="IPR009100">
    <property type="entry name" value="AcylCoA_DH/oxidase_NM_dom_sf"/>
</dbReference>
<gene>
    <name evidence="10" type="ORF">METZ01_LOCUS124429</name>
</gene>
<evidence type="ECO:0000259" key="8">
    <source>
        <dbReference type="Pfam" id="PF02771"/>
    </source>
</evidence>
<accession>A0A381Y3Q3</accession>
<dbReference type="Pfam" id="PF00441">
    <property type="entry name" value="Acyl-CoA_dh_1"/>
    <property type="match status" value="1"/>
</dbReference>